<dbReference type="GO" id="GO:0016592">
    <property type="term" value="C:mediator complex"/>
    <property type="evidence" value="ECO:0007669"/>
    <property type="project" value="InterPro"/>
</dbReference>
<reference evidence="1" key="1">
    <citation type="journal article" date="2018" name="DNA Res.">
        <title>Multiple hybrid de novo genome assembly of finger millet, an orphan allotetraploid crop.</title>
        <authorList>
            <person name="Hatakeyama M."/>
            <person name="Aluri S."/>
            <person name="Balachadran M.T."/>
            <person name="Sivarajan S.R."/>
            <person name="Patrignani A."/>
            <person name="Gruter S."/>
            <person name="Poveda L."/>
            <person name="Shimizu-Inatsugi R."/>
            <person name="Baeten J."/>
            <person name="Francoijs K.J."/>
            <person name="Nataraja K.N."/>
            <person name="Reddy Y.A.N."/>
            <person name="Phadnis S."/>
            <person name="Ravikumar R.L."/>
            <person name="Schlapbach R."/>
            <person name="Sreeman S.M."/>
            <person name="Shimizu K.K."/>
        </authorList>
    </citation>
    <scope>NUCLEOTIDE SEQUENCE</scope>
</reference>
<dbReference type="PANTHER" id="PTHR33739:SF5">
    <property type="entry name" value="MEDIATOR OF RNA POLYMERASE II TRANSCRIPTION SUBUNIT 33A"/>
    <property type="match status" value="1"/>
</dbReference>
<dbReference type="Proteomes" id="UP001054889">
    <property type="component" value="Unassembled WGS sequence"/>
</dbReference>
<protein>
    <submittedName>
        <fullName evidence="1">Uncharacterized protein</fullName>
    </submittedName>
</protein>
<organism evidence="1 2">
    <name type="scientific">Eleusine coracana subsp. coracana</name>
    <dbReference type="NCBI Taxonomy" id="191504"/>
    <lineage>
        <taxon>Eukaryota</taxon>
        <taxon>Viridiplantae</taxon>
        <taxon>Streptophyta</taxon>
        <taxon>Embryophyta</taxon>
        <taxon>Tracheophyta</taxon>
        <taxon>Spermatophyta</taxon>
        <taxon>Magnoliopsida</taxon>
        <taxon>Liliopsida</taxon>
        <taxon>Poales</taxon>
        <taxon>Poaceae</taxon>
        <taxon>PACMAD clade</taxon>
        <taxon>Chloridoideae</taxon>
        <taxon>Cynodonteae</taxon>
        <taxon>Eleusininae</taxon>
        <taxon>Eleusine</taxon>
    </lineage>
</organism>
<dbReference type="PANTHER" id="PTHR33739">
    <property type="entry name" value="OS07G0681500 PROTEIN"/>
    <property type="match status" value="1"/>
</dbReference>
<keyword evidence="2" id="KW-1185">Reference proteome</keyword>
<reference evidence="1" key="2">
    <citation type="submission" date="2021-12" db="EMBL/GenBank/DDBJ databases">
        <title>Resequencing data analysis of finger millet.</title>
        <authorList>
            <person name="Hatakeyama M."/>
            <person name="Aluri S."/>
            <person name="Balachadran M.T."/>
            <person name="Sivarajan S.R."/>
            <person name="Poveda L."/>
            <person name="Shimizu-Inatsugi R."/>
            <person name="Schlapbach R."/>
            <person name="Sreeman S.M."/>
            <person name="Shimizu K.K."/>
        </authorList>
    </citation>
    <scope>NUCLEOTIDE SEQUENCE</scope>
</reference>
<dbReference type="EMBL" id="BQKI01000077">
    <property type="protein sequence ID" value="GJN24886.1"/>
    <property type="molecule type" value="Genomic_DNA"/>
</dbReference>
<dbReference type="GO" id="GO:2000762">
    <property type="term" value="P:regulation of phenylpropanoid metabolic process"/>
    <property type="evidence" value="ECO:0007669"/>
    <property type="project" value="InterPro"/>
</dbReference>
<dbReference type="AlphaFoldDB" id="A0AAV5ES18"/>
<comment type="caution">
    <text evidence="1">The sequence shown here is derived from an EMBL/GenBank/DDBJ whole genome shotgun (WGS) entry which is preliminary data.</text>
</comment>
<proteinExistence type="predicted"/>
<dbReference type="InterPro" id="IPR039638">
    <property type="entry name" value="MED33A/B"/>
</dbReference>
<evidence type="ECO:0000313" key="2">
    <source>
        <dbReference type="Proteomes" id="UP001054889"/>
    </source>
</evidence>
<sequence>MAATAAPSSSSSSGWIDWDAEYTKAAQAEARPPPEWAARVAAAAASAAAGETGDVPWSAGLAEVLAGALLSGGGAAAWKYAEAALAARLASPALLIALLSTSIIPQRFSRPTAYRLYLELLRRHGFNFHYQMKASNFRK</sequence>
<gene>
    <name evidence="1" type="primary">gb12657</name>
    <name evidence="1" type="ORF">PR202_gb12657</name>
</gene>
<accession>A0AAV5ES18</accession>
<name>A0AAV5ES18_ELECO</name>
<evidence type="ECO:0000313" key="1">
    <source>
        <dbReference type="EMBL" id="GJN24886.1"/>
    </source>
</evidence>